<evidence type="ECO:0000313" key="2">
    <source>
        <dbReference type="EMBL" id="SBV92942.1"/>
    </source>
</evidence>
<feature type="transmembrane region" description="Helical" evidence="1">
    <location>
        <begin position="6"/>
        <end position="30"/>
    </location>
</feature>
<proteinExistence type="predicted"/>
<keyword evidence="1" id="KW-0812">Transmembrane</keyword>
<name>A0A212J0F0_9BACT</name>
<protein>
    <submittedName>
        <fullName evidence="2">Uncharacterized protein</fullName>
    </submittedName>
</protein>
<keyword evidence="1" id="KW-1133">Transmembrane helix</keyword>
<accession>A0A212J0F0</accession>
<keyword evidence="1" id="KW-0472">Membrane</keyword>
<reference evidence="2" key="1">
    <citation type="submission" date="2016-04" db="EMBL/GenBank/DDBJ databases">
        <authorList>
            <person name="Evans L.H."/>
            <person name="Alamgir A."/>
            <person name="Owens N."/>
            <person name="Weber N.D."/>
            <person name="Virtaneva K."/>
            <person name="Barbian K."/>
            <person name="Babar A."/>
            <person name="Rosenke K."/>
        </authorList>
    </citation>
    <scope>NUCLEOTIDE SEQUENCE</scope>
    <source>
        <strain evidence="2">86-2</strain>
    </source>
</reference>
<dbReference type="EMBL" id="FLUL01000001">
    <property type="protein sequence ID" value="SBV92942.1"/>
    <property type="molecule type" value="Genomic_DNA"/>
</dbReference>
<sequence>MAGMQISLWLSISHYVIMITDDIYLIAMSWKQFRNIRKRINKKEVVKCLKNIANDTCLSRM</sequence>
<organism evidence="2">
    <name type="scientific">uncultured Dysgonomonas sp</name>
    <dbReference type="NCBI Taxonomy" id="206096"/>
    <lineage>
        <taxon>Bacteria</taxon>
        <taxon>Pseudomonadati</taxon>
        <taxon>Bacteroidota</taxon>
        <taxon>Bacteroidia</taxon>
        <taxon>Bacteroidales</taxon>
        <taxon>Dysgonomonadaceae</taxon>
        <taxon>Dysgonomonas</taxon>
        <taxon>environmental samples</taxon>
    </lineage>
</organism>
<dbReference type="AlphaFoldDB" id="A0A212J0F0"/>
<gene>
    <name evidence="2" type="ORF">KL86DYS2_10454</name>
</gene>
<evidence type="ECO:0000256" key="1">
    <source>
        <dbReference type="SAM" id="Phobius"/>
    </source>
</evidence>